<evidence type="ECO:0000313" key="1">
    <source>
        <dbReference type="EMBL" id="EFX76499.1"/>
    </source>
</evidence>
<dbReference type="AlphaFoldDB" id="E9GVN4"/>
<dbReference type="HOGENOM" id="CLU_2186578_0_0_1"/>
<evidence type="ECO:0000313" key="2">
    <source>
        <dbReference type="Proteomes" id="UP000000305"/>
    </source>
</evidence>
<gene>
    <name evidence="1" type="ORF">DAPPUDRAFT_322349</name>
</gene>
<reference evidence="1 2" key="1">
    <citation type="journal article" date="2011" name="Science">
        <title>The ecoresponsive genome of Daphnia pulex.</title>
        <authorList>
            <person name="Colbourne J.K."/>
            <person name="Pfrender M.E."/>
            <person name="Gilbert D."/>
            <person name="Thomas W.K."/>
            <person name="Tucker A."/>
            <person name="Oakley T.H."/>
            <person name="Tokishita S."/>
            <person name="Aerts A."/>
            <person name="Arnold G.J."/>
            <person name="Basu M.K."/>
            <person name="Bauer D.J."/>
            <person name="Caceres C.E."/>
            <person name="Carmel L."/>
            <person name="Casola C."/>
            <person name="Choi J.H."/>
            <person name="Detter J.C."/>
            <person name="Dong Q."/>
            <person name="Dusheyko S."/>
            <person name="Eads B.D."/>
            <person name="Frohlich T."/>
            <person name="Geiler-Samerotte K.A."/>
            <person name="Gerlach D."/>
            <person name="Hatcher P."/>
            <person name="Jogdeo S."/>
            <person name="Krijgsveld J."/>
            <person name="Kriventseva E.V."/>
            <person name="Kultz D."/>
            <person name="Laforsch C."/>
            <person name="Lindquist E."/>
            <person name="Lopez J."/>
            <person name="Manak J.R."/>
            <person name="Muller J."/>
            <person name="Pangilinan J."/>
            <person name="Patwardhan R.P."/>
            <person name="Pitluck S."/>
            <person name="Pritham E.J."/>
            <person name="Rechtsteiner A."/>
            <person name="Rho M."/>
            <person name="Rogozin I.B."/>
            <person name="Sakarya O."/>
            <person name="Salamov A."/>
            <person name="Schaack S."/>
            <person name="Shapiro H."/>
            <person name="Shiga Y."/>
            <person name="Skalitzky C."/>
            <person name="Smith Z."/>
            <person name="Souvorov A."/>
            <person name="Sung W."/>
            <person name="Tang Z."/>
            <person name="Tsuchiya D."/>
            <person name="Tu H."/>
            <person name="Vos H."/>
            <person name="Wang M."/>
            <person name="Wolf Y.I."/>
            <person name="Yamagata H."/>
            <person name="Yamada T."/>
            <person name="Ye Y."/>
            <person name="Shaw J.R."/>
            <person name="Andrews J."/>
            <person name="Crease T.J."/>
            <person name="Tang H."/>
            <person name="Lucas S.M."/>
            <person name="Robertson H.M."/>
            <person name="Bork P."/>
            <person name="Koonin E.V."/>
            <person name="Zdobnov E.M."/>
            <person name="Grigoriev I.V."/>
            <person name="Lynch M."/>
            <person name="Boore J.L."/>
        </authorList>
    </citation>
    <scope>NUCLEOTIDE SEQUENCE [LARGE SCALE GENOMIC DNA]</scope>
</reference>
<dbReference type="KEGG" id="dpx:DAPPUDRAFT_322349"/>
<proteinExistence type="predicted"/>
<dbReference type="InParanoid" id="E9GVN4"/>
<dbReference type="EMBL" id="GL732568">
    <property type="protein sequence ID" value="EFX76499.1"/>
    <property type="molecule type" value="Genomic_DNA"/>
</dbReference>
<sequence>MMETEDVATNRHRGMKIVLDFGKRVWKKLHQRWFTTVSTSNEKHAINFQLNHYRTRRALSKRLKFRLRCGTSPPVIRAITNQLPIPDGCTPVATSIMEENAEEYQLTPS</sequence>
<dbReference type="Proteomes" id="UP000000305">
    <property type="component" value="Unassembled WGS sequence"/>
</dbReference>
<organism evidence="1 2">
    <name type="scientific">Daphnia pulex</name>
    <name type="common">Water flea</name>
    <dbReference type="NCBI Taxonomy" id="6669"/>
    <lineage>
        <taxon>Eukaryota</taxon>
        <taxon>Metazoa</taxon>
        <taxon>Ecdysozoa</taxon>
        <taxon>Arthropoda</taxon>
        <taxon>Crustacea</taxon>
        <taxon>Branchiopoda</taxon>
        <taxon>Diplostraca</taxon>
        <taxon>Cladocera</taxon>
        <taxon>Anomopoda</taxon>
        <taxon>Daphniidae</taxon>
        <taxon>Daphnia</taxon>
    </lineage>
</organism>
<keyword evidence="2" id="KW-1185">Reference proteome</keyword>
<protein>
    <submittedName>
        <fullName evidence="1">Uncharacterized protein</fullName>
    </submittedName>
</protein>
<accession>E9GVN4</accession>
<name>E9GVN4_DAPPU</name>